<evidence type="ECO:0000256" key="1">
    <source>
        <dbReference type="SAM" id="Phobius"/>
    </source>
</evidence>
<keyword evidence="4" id="KW-0418">Kinase</keyword>
<reference evidence="5" key="1">
    <citation type="journal article" date="2019" name="Int. J. Syst. Evol. Microbiol.">
        <title>The Global Catalogue of Microorganisms (GCM) 10K type strain sequencing project: providing services to taxonomists for standard genome sequencing and annotation.</title>
        <authorList>
            <consortium name="The Broad Institute Genomics Platform"/>
            <consortium name="The Broad Institute Genome Sequencing Center for Infectious Disease"/>
            <person name="Wu L."/>
            <person name="Ma J."/>
        </authorList>
    </citation>
    <scope>NUCLEOTIDE SEQUENCE [LARGE SCALE GENOMIC DNA]</scope>
    <source>
        <strain evidence="5">CGMCC 1.16031</strain>
    </source>
</reference>
<keyword evidence="1" id="KW-1133">Transmembrane helix</keyword>
<dbReference type="EMBL" id="JBHSUS010000001">
    <property type="protein sequence ID" value="MFC6440312.1"/>
    <property type="molecule type" value="Genomic_DNA"/>
</dbReference>
<feature type="transmembrane region" description="Helical" evidence="1">
    <location>
        <begin position="114"/>
        <end position="136"/>
    </location>
</feature>
<protein>
    <submittedName>
        <fullName evidence="4">Sensor histidine kinase</fullName>
        <ecNumber evidence="4">2.7.13.3</ecNumber>
    </submittedName>
</protein>
<dbReference type="Pfam" id="PF02518">
    <property type="entry name" value="HATPase_c"/>
    <property type="match status" value="1"/>
</dbReference>
<dbReference type="InterPro" id="IPR050640">
    <property type="entry name" value="Bact_2-comp_sensor_kinase"/>
</dbReference>
<sequence>MERVERWLSDRERFFWVLHSVGWTAWALIFYLGSLLHEMRPSFVFVLMLNAIAGWLLTLPLRYLYQRIWHFSPLRLLLIISFASYVVALVWTVINNFHYWEIYRHGYRPPEWLLYFSNSIRSFFVIACWSGLYVGIKYYQMLQKERQNALRSATMAHQAHLKMLRYQLNPHFLFNTLNAISTLILIKDNDTANKMVSRLSEFLRYSLDKDPIKHVPLYQEIEALKLYLDIEKVRFEERLEVLWQIEERARLAKVPSMLLQPLIENAIKHAISKMSQVGIISISARVMGSDLYIDVADNGPGADLSAGRLSRTHGVGLPNIEARLQASYKDNYSMELSPNQPSGLKISIRIPFRESKAHDKDN</sequence>
<dbReference type="Gene3D" id="3.30.565.10">
    <property type="entry name" value="Histidine kinase-like ATPase, C-terminal domain"/>
    <property type="match status" value="1"/>
</dbReference>
<name>A0ABW1XMD9_9ALTE</name>
<feature type="transmembrane region" description="Helical" evidence="1">
    <location>
        <begin position="14"/>
        <end position="36"/>
    </location>
</feature>
<dbReference type="SUPFAM" id="SSF55874">
    <property type="entry name" value="ATPase domain of HSP90 chaperone/DNA topoisomerase II/histidine kinase"/>
    <property type="match status" value="1"/>
</dbReference>
<gene>
    <name evidence="4" type="ORF">ACFP85_09155</name>
</gene>
<dbReference type="Pfam" id="PF06580">
    <property type="entry name" value="His_kinase"/>
    <property type="match status" value="1"/>
</dbReference>
<evidence type="ECO:0000313" key="4">
    <source>
        <dbReference type="EMBL" id="MFC6440312.1"/>
    </source>
</evidence>
<dbReference type="Proteomes" id="UP001596364">
    <property type="component" value="Unassembled WGS sequence"/>
</dbReference>
<feature type="transmembrane region" description="Helical" evidence="1">
    <location>
        <begin position="76"/>
        <end position="94"/>
    </location>
</feature>
<organism evidence="4 5">
    <name type="scientific">Pseudobowmanella zhangzhouensis</name>
    <dbReference type="NCBI Taxonomy" id="1537679"/>
    <lineage>
        <taxon>Bacteria</taxon>
        <taxon>Pseudomonadati</taxon>
        <taxon>Pseudomonadota</taxon>
        <taxon>Gammaproteobacteria</taxon>
        <taxon>Alteromonadales</taxon>
        <taxon>Alteromonadaceae</taxon>
    </lineage>
</organism>
<keyword evidence="1" id="KW-0812">Transmembrane</keyword>
<dbReference type="InterPro" id="IPR036890">
    <property type="entry name" value="HATPase_C_sf"/>
</dbReference>
<keyword evidence="4" id="KW-0808">Transferase</keyword>
<keyword evidence="5" id="KW-1185">Reference proteome</keyword>
<proteinExistence type="predicted"/>
<dbReference type="PANTHER" id="PTHR34220:SF7">
    <property type="entry name" value="SENSOR HISTIDINE KINASE YPDA"/>
    <property type="match status" value="1"/>
</dbReference>
<dbReference type="RefSeq" id="WP_131258113.1">
    <property type="nucleotide sequence ID" value="NZ_JBHSUS010000001.1"/>
</dbReference>
<evidence type="ECO:0000313" key="5">
    <source>
        <dbReference type="Proteomes" id="UP001596364"/>
    </source>
</evidence>
<accession>A0ABW1XMD9</accession>
<keyword evidence="1" id="KW-0472">Membrane</keyword>
<evidence type="ECO:0000259" key="3">
    <source>
        <dbReference type="Pfam" id="PF06580"/>
    </source>
</evidence>
<evidence type="ECO:0000259" key="2">
    <source>
        <dbReference type="Pfam" id="PF02518"/>
    </source>
</evidence>
<dbReference type="GO" id="GO:0004673">
    <property type="term" value="F:protein histidine kinase activity"/>
    <property type="evidence" value="ECO:0007669"/>
    <property type="project" value="UniProtKB-EC"/>
</dbReference>
<dbReference type="EC" id="2.7.13.3" evidence="4"/>
<comment type="caution">
    <text evidence="4">The sequence shown here is derived from an EMBL/GenBank/DDBJ whole genome shotgun (WGS) entry which is preliminary data.</text>
</comment>
<feature type="domain" description="Signal transduction histidine kinase internal region" evidence="3">
    <location>
        <begin position="159"/>
        <end position="239"/>
    </location>
</feature>
<dbReference type="PANTHER" id="PTHR34220">
    <property type="entry name" value="SENSOR HISTIDINE KINASE YPDA"/>
    <property type="match status" value="1"/>
</dbReference>
<feature type="domain" description="Histidine kinase/HSP90-like ATPase" evidence="2">
    <location>
        <begin position="258"/>
        <end position="353"/>
    </location>
</feature>
<dbReference type="InterPro" id="IPR010559">
    <property type="entry name" value="Sig_transdc_His_kin_internal"/>
</dbReference>
<feature type="transmembrane region" description="Helical" evidence="1">
    <location>
        <begin position="42"/>
        <end position="64"/>
    </location>
</feature>
<dbReference type="InterPro" id="IPR003594">
    <property type="entry name" value="HATPase_dom"/>
</dbReference>